<evidence type="ECO:0000256" key="1">
    <source>
        <dbReference type="ARBA" id="ARBA00007323"/>
    </source>
</evidence>
<dbReference type="SUPFAM" id="SSF47473">
    <property type="entry name" value="EF-hand"/>
    <property type="match status" value="1"/>
</dbReference>
<dbReference type="SMART" id="SM00054">
    <property type="entry name" value="EFh"/>
    <property type="match status" value="1"/>
</dbReference>
<gene>
    <name evidence="8" type="primary">LOC102744273</name>
</gene>
<dbReference type="Pfam" id="PF01023">
    <property type="entry name" value="S_100"/>
    <property type="match status" value="1"/>
</dbReference>
<dbReference type="PROSITE" id="PS50222">
    <property type="entry name" value="EF_HAND_2"/>
    <property type="match status" value="1"/>
</dbReference>
<dbReference type="FunFam" id="1.10.238.10:FF:000044">
    <property type="entry name" value="Protein S100"/>
    <property type="match status" value="1"/>
</dbReference>
<proteinExistence type="inferred from homology"/>
<dbReference type="OrthoDB" id="9909924at2759"/>
<name>A0A2U3YX70_LEPWE</name>
<dbReference type="Gene3D" id="1.10.238.10">
    <property type="entry name" value="EF-hand"/>
    <property type="match status" value="1"/>
</dbReference>
<keyword evidence="4 5" id="KW-0106">Calcium</keyword>
<dbReference type="GeneID" id="102744273"/>
<evidence type="ECO:0000313" key="7">
    <source>
        <dbReference type="Proteomes" id="UP000245341"/>
    </source>
</evidence>
<evidence type="ECO:0000256" key="4">
    <source>
        <dbReference type="ARBA" id="ARBA00022837"/>
    </source>
</evidence>
<dbReference type="InterPro" id="IPR013787">
    <property type="entry name" value="S100_Ca-bd_sub"/>
</dbReference>
<dbReference type="GO" id="GO:0043542">
    <property type="term" value="P:endothelial cell migration"/>
    <property type="evidence" value="ECO:0007669"/>
    <property type="project" value="TreeGrafter"/>
</dbReference>
<dbReference type="GO" id="GO:0050786">
    <property type="term" value="F:RAGE receptor binding"/>
    <property type="evidence" value="ECO:0007669"/>
    <property type="project" value="TreeGrafter"/>
</dbReference>
<protein>
    <recommendedName>
        <fullName evidence="5">Protein S100</fullName>
    </recommendedName>
    <alternativeName>
        <fullName evidence="5">S100 calcium-binding protein</fullName>
    </alternativeName>
</protein>
<dbReference type="PROSITE" id="PS00303">
    <property type="entry name" value="S100_CABP"/>
    <property type="match status" value="1"/>
</dbReference>
<evidence type="ECO:0000256" key="3">
    <source>
        <dbReference type="ARBA" id="ARBA00022737"/>
    </source>
</evidence>
<dbReference type="PANTHER" id="PTHR11639:SF77">
    <property type="entry name" value="PROTEIN S100-A12"/>
    <property type="match status" value="1"/>
</dbReference>
<dbReference type="RefSeq" id="XP_006748147.1">
    <property type="nucleotide sequence ID" value="XM_006748084.2"/>
</dbReference>
<keyword evidence="2 5" id="KW-0479">Metal-binding</keyword>
<dbReference type="SMART" id="SM01394">
    <property type="entry name" value="S_100"/>
    <property type="match status" value="1"/>
</dbReference>
<dbReference type="AlphaFoldDB" id="A0A2U3YX70"/>
<reference evidence="8" key="1">
    <citation type="submission" date="2025-08" db="UniProtKB">
        <authorList>
            <consortium name="RefSeq"/>
        </authorList>
    </citation>
    <scope>IDENTIFICATION</scope>
    <source>
        <tissue evidence="8">Liver</tissue>
    </source>
</reference>
<sequence>MTKLEDHLEGIINVFHQYSVRVGHYDKLSRGEMKQLIIRELPNTLKNTKDQATIDKIFQKLDADKDGQVDFGEFVSLIVDVLVTAHKDIHKE</sequence>
<dbReference type="InterPro" id="IPR002048">
    <property type="entry name" value="EF_hand_dom"/>
</dbReference>
<dbReference type="STRING" id="9713.A0A2U3YX70"/>
<keyword evidence="3" id="KW-0677">Repeat</keyword>
<dbReference type="GO" id="GO:0070062">
    <property type="term" value="C:extracellular exosome"/>
    <property type="evidence" value="ECO:0007669"/>
    <property type="project" value="TreeGrafter"/>
</dbReference>
<dbReference type="Pfam" id="PF00036">
    <property type="entry name" value="EF-hand_1"/>
    <property type="match status" value="1"/>
</dbReference>
<accession>A0A2U3YX70</accession>
<dbReference type="CDD" id="cd05030">
    <property type="entry name" value="calgranulins"/>
    <property type="match status" value="1"/>
</dbReference>
<dbReference type="InterPro" id="IPR018247">
    <property type="entry name" value="EF_Hand_1_Ca_BS"/>
</dbReference>
<dbReference type="GO" id="GO:0061844">
    <property type="term" value="P:antimicrobial humoral immune response mediated by antimicrobial peptide"/>
    <property type="evidence" value="ECO:0007669"/>
    <property type="project" value="TreeGrafter"/>
</dbReference>
<comment type="similarity">
    <text evidence="1 5">Belongs to the S-100 family.</text>
</comment>
<organism evidence="7 8">
    <name type="scientific">Leptonychotes weddellii</name>
    <name type="common">Weddell seal</name>
    <name type="synonym">Otaria weddellii</name>
    <dbReference type="NCBI Taxonomy" id="9713"/>
    <lineage>
        <taxon>Eukaryota</taxon>
        <taxon>Metazoa</taxon>
        <taxon>Chordata</taxon>
        <taxon>Craniata</taxon>
        <taxon>Vertebrata</taxon>
        <taxon>Euteleostomi</taxon>
        <taxon>Mammalia</taxon>
        <taxon>Eutheria</taxon>
        <taxon>Laurasiatheria</taxon>
        <taxon>Carnivora</taxon>
        <taxon>Caniformia</taxon>
        <taxon>Pinnipedia</taxon>
        <taxon>Phocidae</taxon>
        <taxon>Monachinae</taxon>
        <taxon>Lobodontini</taxon>
        <taxon>Leptonychotes</taxon>
    </lineage>
</organism>
<keyword evidence="7" id="KW-1185">Reference proteome</keyword>
<dbReference type="InterPro" id="IPR001751">
    <property type="entry name" value="S100/CaBP7/8-like_CS"/>
</dbReference>
<dbReference type="GO" id="GO:0005509">
    <property type="term" value="F:calcium ion binding"/>
    <property type="evidence" value="ECO:0007669"/>
    <property type="project" value="InterPro"/>
</dbReference>
<evidence type="ECO:0000259" key="6">
    <source>
        <dbReference type="PROSITE" id="PS50222"/>
    </source>
</evidence>
<evidence type="ECO:0000256" key="5">
    <source>
        <dbReference type="RuleBase" id="RU361184"/>
    </source>
</evidence>
<dbReference type="GO" id="GO:0048306">
    <property type="term" value="F:calcium-dependent protein binding"/>
    <property type="evidence" value="ECO:0007669"/>
    <property type="project" value="TreeGrafter"/>
</dbReference>
<dbReference type="KEGG" id="lww:102744273"/>
<evidence type="ECO:0000256" key="2">
    <source>
        <dbReference type="ARBA" id="ARBA00022723"/>
    </source>
</evidence>
<dbReference type="PANTHER" id="PTHR11639">
    <property type="entry name" value="S100 CALCIUM-BINDING PROTEIN"/>
    <property type="match status" value="1"/>
</dbReference>
<dbReference type="Proteomes" id="UP000245341">
    <property type="component" value="Unplaced"/>
</dbReference>
<feature type="domain" description="EF-hand" evidence="6">
    <location>
        <begin position="49"/>
        <end position="84"/>
    </location>
</feature>
<evidence type="ECO:0000313" key="8">
    <source>
        <dbReference type="RefSeq" id="XP_006748147.1"/>
    </source>
</evidence>
<dbReference type="GO" id="GO:0043123">
    <property type="term" value="P:positive regulation of canonical NF-kappaB signal transduction"/>
    <property type="evidence" value="ECO:0007669"/>
    <property type="project" value="TreeGrafter"/>
</dbReference>
<dbReference type="PROSITE" id="PS00018">
    <property type="entry name" value="EF_HAND_1"/>
    <property type="match status" value="1"/>
</dbReference>
<dbReference type="InterPro" id="IPR011992">
    <property type="entry name" value="EF-hand-dom_pair"/>
</dbReference>
<dbReference type="GO" id="GO:0005737">
    <property type="term" value="C:cytoplasm"/>
    <property type="evidence" value="ECO:0007669"/>
    <property type="project" value="TreeGrafter"/>
</dbReference>